<protein>
    <submittedName>
        <fullName evidence="2">Bacteriophytochrome cph2</fullName>
    </submittedName>
</protein>
<evidence type="ECO:0000313" key="3">
    <source>
        <dbReference type="Proteomes" id="UP000834458"/>
    </source>
</evidence>
<dbReference type="CDD" id="cd01948">
    <property type="entry name" value="EAL"/>
    <property type="match status" value="1"/>
</dbReference>
<dbReference type="Pfam" id="PF00563">
    <property type="entry name" value="EAL"/>
    <property type="match status" value="1"/>
</dbReference>
<feature type="domain" description="EAL" evidence="1">
    <location>
        <begin position="1"/>
        <end position="208"/>
    </location>
</feature>
<dbReference type="EMBL" id="CAHPSC010000040">
    <property type="protein sequence ID" value="CAB5699657.1"/>
    <property type="molecule type" value="Genomic_DNA"/>
</dbReference>
<dbReference type="PROSITE" id="PS50883">
    <property type="entry name" value="EAL"/>
    <property type="match status" value="1"/>
</dbReference>
<dbReference type="SMART" id="SM00052">
    <property type="entry name" value="EAL"/>
    <property type="match status" value="1"/>
</dbReference>
<organism evidence="2 3">
    <name type="scientific">Comamonas aquatica</name>
    <dbReference type="NCBI Taxonomy" id="225991"/>
    <lineage>
        <taxon>Bacteria</taxon>
        <taxon>Pseudomonadati</taxon>
        <taxon>Pseudomonadota</taxon>
        <taxon>Betaproteobacteria</taxon>
        <taxon>Burkholderiales</taxon>
        <taxon>Comamonadaceae</taxon>
        <taxon>Comamonas</taxon>
    </lineage>
</organism>
<gene>
    <name evidence="2" type="primary">cph2_8</name>
    <name evidence="2" type="ORF">GHA_02650</name>
</gene>
<reference evidence="2" key="1">
    <citation type="submission" date="2020-05" db="EMBL/GenBank/DDBJ databases">
        <authorList>
            <person name="Delgado-Blas J."/>
        </authorList>
    </citation>
    <scope>NUCLEOTIDE SEQUENCE</scope>
    <source>
        <strain evidence="2">BB1454</strain>
    </source>
</reference>
<dbReference type="SUPFAM" id="SSF141868">
    <property type="entry name" value="EAL domain-like"/>
    <property type="match status" value="1"/>
</dbReference>
<dbReference type="InterPro" id="IPR001633">
    <property type="entry name" value="EAL_dom"/>
</dbReference>
<accession>A0AA35GIT0</accession>
<sequence length="215" mass="24326">MISPDVFIPIAEETGLIVAISDWVLWKACSHFAALSSLGFDHLRLGINLSPREFDRSDFLERIQLPLEEFGVPPQSLDIEITESLLMKDVESIVARIQRLRDTGVHISIDDFGTRYSSLNYLRRFSVNRIKIDQSFVRDLGLSQDSYAIIQAIVGIAQNFKLNVIAEGVETAQQLEILHQLGCNEMQGYFFSRPLPFEKTVEFLKTTPQHALGCP</sequence>
<dbReference type="InterPro" id="IPR035919">
    <property type="entry name" value="EAL_sf"/>
</dbReference>
<dbReference type="GO" id="GO:0071111">
    <property type="term" value="F:cyclic-guanylate-specific phosphodiesterase activity"/>
    <property type="evidence" value="ECO:0007669"/>
    <property type="project" value="InterPro"/>
</dbReference>
<proteinExistence type="predicted"/>
<dbReference type="Proteomes" id="UP000834458">
    <property type="component" value="Unassembled WGS sequence"/>
</dbReference>
<evidence type="ECO:0000313" key="2">
    <source>
        <dbReference type="EMBL" id="CAB5699657.1"/>
    </source>
</evidence>
<dbReference type="PANTHER" id="PTHR33121:SF71">
    <property type="entry name" value="OXYGEN SENSOR PROTEIN DOSP"/>
    <property type="match status" value="1"/>
</dbReference>
<comment type="caution">
    <text evidence="2">The sequence shown here is derived from an EMBL/GenBank/DDBJ whole genome shotgun (WGS) entry which is preliminary data.</text>
</comment>
<dbReference type="InterPro" id="IPR050706">
    <property type="entry name" value="Cyclic-di-GMP_PDE-like"/>
</dbReference>
<name>A0AA35GIT0_9BURK</name>
<dbReference type="PANTHER" id="PTHR33121">
    <property type="entry name" value="CYCLIC DI-GMP PHOSPHODIESTERASE PDEF"/>
    <property type="match status" value="1"/>
</dbReference>
<dbReference type="Gene3D" id="3.20.20.450">
    <property type="entry name" value="EAL domain"/>
    <property type="match status" value="1"/>
</dbReference>
<evidence type="ECO:0000259" key="1">
    <source>
        <dbReference type="PROSITE" id="PS50883"/>
    </source>
</evidence>
<dbReference type="AlphaFoldDB" id="A0AA35GIT0"/>